<dbReference type="AlphaFoldDB" id="A0A7J7V8Q3"/>
<dbReference type="EMBL" id="JACAGC010000014">
    <property type="protein sequence ID" value="KAF6321529.1"/>
    <property type="molecule type" value="Genomic_DNA"/>
</dbReference>
<feature type="compositionally biased region" description="Polar residues" evidence="1">
    <location>
        <begin position="37"/>
        <end position="46"/>
    </location>
</feature>
<accession>A0A7J7V8Q3</accession>
<organism evidence="2 3">
    <name type="scientific">Rhinolophus ferrumequinum</name>
    <name type="common">Greater horseshoe bat</name>
    <dbReference type="NCBI Taxonomy" id="59479"/>
    <lineage>
        <taxon>Eukaryota</taxon>
        <taxon>Metazoa</taxon>
        <taxon>Chordata</taxon>
        <taxon>Craniata</taxon>
        <taxon>Vertebrata</taxon>
        <taxon>Euteleostomi</taxon>
        <taxon>Mammalia</taxon>
        <taxon>Eutheria</taxon>
        <taxon>Laurasiatheria</taxon>
        <taxon>Chiroptera</taxon>
        <taxon>Yinpterochiroptera</taxon>
        <taxon>Rhinolophoidea</taxon>
        <taxon>Rhinolophidae</taxon>
        <taxon>Rhinolophinae</taxon>
        <taxon>Rhinolophus</taxon>
    </lineage>
</organism>
<protein>
    <submittedName>
        <fullName evidence="2">5'-nucleotidase, cytosolic IB</fullName>
    </submittedName>
</protein>
<dbReference type="Proteomes" id="UP000585614">
    <property type="component" value="Unassembled WGS sequence"/>
</dbReference>
<feature type="region of interest" description="Disordered" evidence="1">
    <location>
        <begin position="177"/>
        <end position="221"/>
    </location>
</feature>
<feature type="compositionally biased region" description="Basic and acidic residues" evidence="1">
    <location>
        <begin position="11"/>
        <end position="35"/>
    </location>
</feature>
<feature type="region of interest" description="Disordered" evidence="1">
    <location>
        <begin position="1"/>
        <end position="137"/>
    </location>
</feature>
<evidence type="ECO:0000256" key="1">
    <source>
        <dbReference type="SAM" id="MobiDB-lite"/>
    </source>
</evidence>
<feature type="compositionally biased region" description="Basic residues" evidence="1">
    <location>
        <begin position="208"/>
        <end position="221"/>
    </location>
</feature>
<evidence type="ECO:0000313" key="2">
    <source>
        <dbReference type="EMBL" id="KAF6321529.1"/>
    </source>
</evidence>
<sequence length="221" mass="24090">MSQTSLKQKKKNESGTKYPRDSLEAEKKRESEKSGVRLNTQGSQELSLPKTDSRGYIVRSEWSRTSRSPSNKAPSVDENRSKSANLKVPTSRTLSRNCPRSPSRPPHPCHPHHQRLQTPSLPHPRSPSPSPCPSTAARCMRTLTPGHMAFRGRCGTPGTPGTPGIPGRCSSENIPVHPPLNGSPMPSARRTTPPSWTATVCLTCPGSGRKRTTMKKPIGHP</sequence>
<reference evidence="2 3" key="1">
    <citation type="journal article" date="2020" name="Nature">
        <title>Six reference-quality genomes reveal evolution of bat adaptations.</title>
        <authorList>
            <person name="Jebb D."/>
            <person name="Huang Z."/>
            <person name="Pippel M."/>
            <person name="Hughes G.M."/>
            <person name="Lavrichenko K."/>
            <person name="Devanna P."/>
            <person name="Winkler S."/>
            <person name="Jermiin L.S."/>
            <person name="Skirmuntt E.C."/>
            <person name="Katzourakis A."/>
            <person name="Burkitt-Gray L."/>
            <person name="Ray D.A."/>
            <person name="Sullivan K.A.M."/>
            <person name="Roscito J.G."/>
            <person name="Kirilenko B.M."/>
            <person name="Davalos L.M."/>
            <person name="Corthals A.P."/>
            <person name="Power M.L."/>
            <person name="Jones G."/>
            <person name="Ransome R.D."/>
            <person name="Dechmann D.K.N."/>
            <person name="Locatelli A.G."/>
            <person name="Puechmaille S.J."/>
            <person name="Fedrigo O."/>
            <person name="Jarvis E.D."/>
            <person name="Hiller M."/>
            <person name="Vernes S.C."/>
            <person name="Myers E.W."/>
            <person name="Teeling E.C."/>
        </authorList>
    </citation>
    <scope>NUCLEOTIDE SEQUENCE [LARGE SCALE GENOMIC DNA]</scope>
    <source>
        <strain evidence="2">MRhiFer1</strain>
        <tissue evidence="2">Lung</tissue>
    </source>
</reference>
<evidence type="ECO:0000313" key="3">
    <source>
        <dbReference type="Proteomes" id="UP000585614"/>
    </source>
</evidence>
<name>A0A7J7V8Q3_RHIFE</name>
<comment type="caution">
    <text evidence="2">The sequence shown here is derived from an EMBL/GenBank/DDBJ whole genome shotgun (WGS) entry which is preliminary data.</text>
</comment>
<feature type="compositionally biased region" description="Polar residues" evidence="1">
    <location>
        <begin position="82"/>
        <end position="96"/>
    </location>
</feature>
<gene>
    <name evidence="2" type="ORF">mRhiFer1_012110</name>
</gene>
<feature type="compositionally biased region" description="Pro residues" evidence="1">
    <location>
        <begin position="121"/>
        <end position="132"/>
    </location>
</feature>
<feature type="compositionally biased region" description="Polar residues" evidence="1">
    <location>
        <begin position="63"/>
        <end position="73"/>
    </location>
</feature>
<proteinExistence type="predicted"/>
<feature type="compositionally biased region" description="Polar residues" evidence="1">
    <location>
        <begin position="189"/>
        <end position="200"/>
    </location>
</feature>